<feature type="transmembrane region" description="Helical" evidence="10">
    <location>
        <begin position="49"/>
        <end position="66"/>
    </location>
</feature>
<accession>A0AAD3TLX4</accession>
<evidence type="ECO:0000256" key="2">
    <source>
        <dbReference type="ARBA" id="ARBA00007809"/>
    </source>
</evidence>
<keyword evidence="4" id="KW-1003">Cell membrane</keyword>
<comment type="caution">
    <text evidence="10">Lacks conserved residue(s) required for the propagation of feature annotation.</text>
</comment>
<evidence type="ECO:0000256" key="6">
    <source>
        <dbReference type="ARBA" id="ARBA00022692"/>
    </source>
</evidence>
<dbReference type="EMBL" id="BSYO01000040">
    <property type="protein sequence ID" value="GMH31521.1"/>
    <property type="molecule type" value="Genomic_DNA"/>
</dbReference>
<keyword evidence="6 10" id="KW-0812">Transmembrane</keyword>
<evidence type="ECO:0000313" key="12">
    <source>
        <dbReference type="Proteomes" id="UP001279734"/>
    </source>
</evidence>
<keyword evidence="3 10" id="KW-0813">Transport</keyword>
<comment type="similarity">
    <text evidence="2 10">Belongs to the SWEET sugar transporter family.</text>
</comment>
<organism evidence="11 12">
    <name type="scientific">Nepenthes gracilis</name>
    <name type="common">Slender pitcher plant</name>
    <dbReference type="NCBI Taxonomy" id="150966"/>
    <lineage>
        <taxon>Eukaryota</taxon>
        <taxon>Viridiplantae</taxon>
        <taxon>Streptophyta</taxon>
        <taxon>Embryophyta</taxon>
        <taxon>Tracheophyta</taxon>
        <taxon>Spermatophyta</taxon>
        <taxon>Magnoliopsida</taxon>
        <taxon>eudicotyledons</taxon>
        <taxon>Gunneridae</taxon>
        <taxon>Pentapetalae</taxon>
        <taxon>Caryophyllales</taxon>
        <taxon>Nepenthaceae</taxon>
        <taxon>Nepenthes</taxon>
    </lineage>
</organism>
<comment type="caution">
    <text evidence="11">The sequence shown here is derived from an EMBL/GenBank/DDBJ whole genome shotgun (WGS) entry which is preliminary data.</text>
</comment>
<keyword evidence="7" id="KW-0677">Repeat</keyword>
<keyword evidence="8 10" id="KW-1133">Transmembrane helix</keyword>
<protein>
    <recommendedName>
        <fullName evidence="10">Bidirectional sugar transporter SWEET</fullName>
    </recommendedName>
</protein>
<gene>
    <name evidence="11" type="ORF">Nepgr_033364</name>
</gene>
<dbReference type="InterPro" id="IPR047664">
    <property type="entry name" value="SWEET"/>
</dbReference>
<evidence type="ECO:0000256" key="3">
    <source>
        <dbReference type="ARBA" id="ARBA00022448"/>
    </source>
</evidence>
<evidence type="ECO:0000256" key="4">
    <source>
        <dbReference type="ARBA" id="ARBA00022475"/>
    </source>
</evidence>
<evidence type="ECO:0000256" key="7">
    <source>
        <dbReference type="ARBA" id="ARBA00022737"/>
    </source>
</evidence>
<evidence type="ECO:0000256" key="1">
    <source>
        <dbReference type="ARBA" id="ARBA00004651"/>
    </source>
</evidence>
<dbReference type="FunFam" id="1.20.1280.290:FF:000003">
    <property type="entry name" value="Bidirectional sugar transporter SWEET"/>
    <property type="match status" value="1"/>
</dbReference>
<evidence type="ECO:0000256" key="9">
    <source>
        <dbReference type="ARBA" id="ARBA00023136"/>
    </source>
</evidence>
<reference evidence="11" key="1">
    <citation type="submission" date="2023-05" db="EMBL/GenBank/DDBJ databases">
        <title>Nepenthes gracilis genome sequencing.</title>
        <authorList>
            <person name="Fukushima K."/>
        </authorList>
    </citation>
    <scope>NUCLEOTIDE SEQUENCE</scope>
    <source>
        <strain evidence="11">SING2019-196</strain>
    </source>
</reference>
<dbReference type="Proteomes" id="UP001279734">
    <property type="component" value="Unassembled WGS sequence"/>
</dbReference>
<evidence type="ECO:0000256" key="5">
    <source>
        <dbReference type="ARBA" id="ARBA00022597"/>
    </source>
</evidence>
<dbReference type="Gene3D" id="1.20.1280.290">
    <property type="match status" value="1"/>
</dbReference>
<dbReference type="Pfam" id="PF03083">
    <property type="entry name" value="MtN3_slv"/>
    <property type="match status" value="2"/>
</dbReference>
<feature type="transmembrane region" description="Helical" evidence="10">
    <location>
        <begin position="78"/>
        <end position="97"/>
    </location>
</feature>
<feature type="transmembrane region" description="Helical" evidence="10">
    <location>
        <begin position="137"/>
        <end position="158"/>
    </location>
</feature>
<name>A0AAD3TLX4_NEPGR</name>
<dbReference type="AlphaFoldDB" id="A0AAD3TLX4"/>
<dbReference type="GO" id="GO:0005886">
    <property type="term" value="C:plasma membrane"/>
    <property type="evidence" value="ECO:0007669"/>
    <property type="project" value="UniProtKB-SubCell"/>
</dbReference>
<evidence type="ECO:0000256" key="8">
    <source>
        <dbReference type="ARBA" id="ARBA00022989"/>
    </source>
</evidence>
<dbReference type="PANTHER" id="PTHR10791:SF165">
    <property type="entry name" value="BIDIRECTIONAL SUGAR TRANSPORTER SWEET10"/>
    <property type="match status" value="1"/>
</dbReference>
<dbReference type="PANTHER" id="PTHR10791">
    <property type="entry name" value="RAG1-ACTIVATING PROTEIN 1"/>
    <property type="match status" value="1"/>
</dbReference>
<comment type="subcellular location">
    <subcellularLocation>
        <location evidence="1">Cell membrane</location>
        <topology evidence="1">Multi-pass membrane protein</topology>
    </subcellularLocation>
</comment>
<dbReference type="GO" id="GO:0051119">
    <property type="term" value="F:sugar transmembrane transporter activity"/>
    <property type="evidence" value="ECO:0007669"/>
    <property type="project" value="InterPro"/>
</dbReference>
<keyword evidence="12" id="KW-1185">Reference proteome</keyword>
<proteinExistence type="inferred from homology"/>
<sequence length="254" mass="28341">MLWIFYAFFDTNSTFLITINSFGCFIEALYIAIFLFYGTKETRISTTRLIMLMNVGGFGFIVFIVLVVAKDEQLRTKILGWICLIFSLCVFVAPLCVMRQVIRTKSVKYMPFLLSFFLTISAVMWFFYGLLKKDYYIAIPNVLGFSFGIVQMVLYAIYKNSKEITEDDPKGQKLQELESNQIINVVKLNSIDVGGQEINAVVPVVAAAAALNSEGIYAIEIHNVHPPVPEKIWKNSGEVGAAAGPPTANLTSAV</sequence>
<keyword evidence="9 10" id="KW-0472">Membrane</keyword>
<comment type="function">
    <text evidence="10">Mediates both low-affinity uptake and efflux of sugar across the membrane.</text>
</comment>
<keyword evidence="5 10" id="KW-0762">Sugar transport</keyword>
<dbReference type="InterPro" id="IPR004316">
    <property type="entry name" value="SWEET_rpt"/>
</dbReference>
<evidence type="ECO:0000256" key="10">
    <source>
        <dbReference type="RuleBase" id="RU910715"/>
    </source>
</evidence>
<feature type="transmembrane region" description="Helical" evidence="10">
    <location>
        <begin position="15"/>
        <end position="37"/>
    </location>
</feature>
<feature type="transmembrane region" description="Helical" evidence="10">
    <location>
        <begin position="109"/>
        <end position="131"/>
    </location>
</feature>
<evidence type="ECO:0000313" key="11">
    <source>
        <dbReference type="EMBL" id="GMH31521.1"/>
    </source>
</evidence>